<reference evidence="1" key="1">
    <citation type="submission" date="2023-10" db="EMBL/GenBank/DDBJ databases">
        <authorList>
            <person name="Rodriguez Cubillos JULIANA M."/>
            <person name="De Vega J."/>
        </authorList>
    </citation>
    <scope>NUCLEOTIDE SEQUENCE</scope>
</reference>
<proteinExistence type="predicted"/>
<dbReference type="Proteomes" id="UP001177021">
    <property type="component" value="Unassembled WGS sequence"/>
</dbReference>
<organism evidence="1 2">
    <name type="scientific">Trifolium pratense</name>
    <name type="common">Red clover</name>
    <dbReference type="NCBI Taxonomy" id="57577"/>
    <lineage>
        <taxon>Eukaryota</taxon>
        <taxon>Viridiplantae</taxon>
        <taxon>Streptophyta</taxon>
        <taxon>Embryophyta</taxon>
        <taxon>Tracheophyta</taxon>
        <taxon>Spermatophyta</taxon>
        <taxon>Magnoliopsida</taxon>
        <taxon>eudicotyledons</taxon>
        <taxon>Gunneridae</taxon>
        <taxon>Pentapetalae</taxon>
        <taxon>rosids</taxon>
        <taxon>fabids</taxon>
        <taxon>Fabales</taxon>
        <taxon>Fabaceae</taxon>
        <taxon>Papilionoideae</taxon>
        <taxon>50 kb inversion clade</taxon>
        <taxon>NPAAA clade</taxon>
        <taxon>Hologalegina</taxon>
        <taxon>IRL clade</taxon>
        <taxon>Trifolieae</taxon>
        <taxon>Trifolium</taxon>
    </lineage>
</organism>
<protein>
    <submittedName>
        <fullName evidence="1">Uncharacterized protein</fullName>
    </submittedName>
</protein>
<keyword evidence="2" id="KW-1185">Reference proteome</keyword>
<evidence type="ECO:0000313" key="1">
    <source>
        <dbReference type="EMBL" id="CAJ2672365.1"/>
    </source>
</evidence>
<evidence type="ECO:0000313" key="2">
    <source>
        <dbReference type="Proteomes" id="UP001177021"/>
    </source>
</evidence>
<accession>A0ACB0LV40</accession>
<dbReference type="EMBL" id="CASHSV030000615">
    <property type="protein sequence ID" value="CAJ2672365.1"/>
    <property type="molecule type" value="Genomic_DNA"/>
</dbReference>
<name>A0ACB0LV40_TRIPR</name>
<comment type="caution">
    <text evidence="1">The sequence shown here is derived from an EMBL/GenBank/DDBJ whole genome shotgun (WGS) entry which is preliminary data.</text>
</comment>
<sequence length="193" mass="22885">MAIHKYVAYDLDGCPKLPVGFRFDPIDDILVNFYLKLKVYNQPLPFHAIQEFDVFQTEPWMLPYDRNSFKDRKYYFFDIRNRRFQNMDTRVAGNGEWRTVEKNKELVLPSNYFIGRKNTLVYWRIQGNEVVKTQWVMHEFRIGTIFHPIKVTTLGAYRIFKMKVAKVEKKVNIPTMIDFTMEDASSSAPPPSP</sequence>
<gene>
    <name evidence="1" type="ORF">MILVUS5_LOCUS36007</name>
</gene>